<organism evidence="3 4">
    <name type="scientific">Novipirellula aureliae</name>
    <dbReference type="NCBI Taxonomy" id="2527966"/>
    <lineage>
        <taxon>Bacteria</taxon>
        <taxon>Pseudomonadati</taxon>
        <taxon>Planctomycetota</taxon>
        <taxon>Planctomycetia</taxon>
        <taxon>Pirellulales</taxon>
        <taxon>Pirellulaceae</taxon>
        <taxon>Novipirellula</taxon>
    </lineage>
</organism>
<accession>A0A5C6EDM7</accession>
<comment type="caution">
    <text evidence="3">The sequence shown here is derived from an EMBL/GenBank/DDBJ whole genome shotgun (WGS) entry which is preliminary data.</text>
</comment>
<keyword evidence="1" id="KW-0812">Transmembrane</keyword>
<gene>
    <name evidence="3" type="ORF">Q31b_05010</name>
</gene>
<evidence type="ECO:0000313" key="4">
    <source>
        <dbReference type="Proteomes" id="UP000315471"/>
    </source>
</evidence>
<keyword evidence="1" id="KW-0472">Membrane</keyword>
<dbReference type="OrthoDB" id="287567at2"/>
<evidence type="ECO:0000313" key="3">
    <source>
        <dbReference type="EMBL" id="TWU45329.1"/>
    </source>
</evidence>
<keyword evidence="4" id="KW-1185">Reference proteome</keyword>
<dbReference type="Pfam" id="PF13828">
    <property type="entry name" value="DUF4190"/>
    <property type="match status" value="1"/>
</dbReference>
<reference evidence="3 4" key="1">
    <citation type="submission" date="2019-02" db="EMBL/GenBank/DDBJ databases">
        <title>Deep-cultivation of Planctomycetes and their phenomic and genomic characterization uncovers novel biology.</title>
        <authorList>
            <person name="Wiegand S."/>
            <person name="Jogler M."/>
            <person name="Boedeker C."/>
            <person name="Pinto D."/>
            <person name="Vollmers J."/>
            <person name="Rivas-Marin E."/>
            <person name="Kohn T."/>
            <person name="Peeters S.H."/>
            <person name="Heuer A."/>
            <person name="Rast P."/>
            <person name="Oberbeckmann S."/>
            <person name="Bunk B."/>
            <person name="Jeske O."/>
            <person name="Meyerdierks A."/>
            <person name="Storesund J.E."/>
            <person name="Kallscheuer N."/>
            <person name="Luecker S."/>
            <person name="Lage O.M."/>
            <person name="Pohl T."/>
            <person name="Merkel B.J."/>
            <person name="Hornburger P."/>
            <person name="Mueller R.-W."/>
            <person name="Bruemmer F."/>
            <person name="Labrenz M."/>
            <person name="Spormann A.M."/>
            <person name="Op Den Camp H."/>
            <person name="Overmann J."/>
            <person name="Amann R."/>
            <person name="Jetten M.S.M."/>
            <person name="Mascher T."/>
            <person name="Medema M.H."/>
            <person name="Devos D.P."/>
            <person name="Kaster A.-K."/>
            <person name="Ovreas L."/>
            <person name="Rohde M."/>
            <person name="Galperin M.Y."/>
            <person name="Jogler C."/>
        </authorList>
    </citation>
    <scope>NUCLEOTIDE SEQUENCE [LARGE SCALE GENOMIC DNA]</scope>
    <source>
        <strain evidence="3 4">Q31b</strain>
    </source>
</reference>
<evidence type="ECO:0000256" key="1">
    <source>
        <dbReference type="SAM" id="Phobius"/>
    </source>
</evidence>
<dbReference type="InterPro" id="IPR025241">
    <property type="entry name" value="DUF4190"/>
</dbReference>
<sequence>MYCPNCGTPMADGTLVCPSCQWREPVSNSIGDDPAMRLILPVGRSIYAIIAGYLGLFSLIVLPAPFAILFGILGLRDIKKNPHLGGKGRAIFGLVMGAIFTLLPMISIAIAVATS</sequence>
<name>A0A5C6EDM7_9BACT</name>
<dbReference type="Proteomes" id="UP000315471">
    <property type="component" value="Unassembled WGS sequence"/>
</dbReference>
<feature type="transmembrane region" description="Helical" evidence="1">
    <location>
        <begin position="46"/>
        <end position="70"/>
    </location>
</feature>
<proteinExistence type="predicted"/>
<protein>
    <recommendedName>
        <fullName evidence="2">DUF4190 domain-containing protein</fullName>
    </recommendedName>
</protein>
<keyword evidence="1" id="KW-1133">Transmembrane helix</keyword>
<dbReference type="EMBL" id="SJPY01000001">
    <property type="protein sequence ID" value="TWU45329.1"/>
    <property type="molecule type" value="Genomic_DNA"/>
</dbReference>
<feature type="transmembrane region" description="Helical" evidence="1">
    <location>
        <begin position="91"/>
        <end position="113"/>
    </location>
</feature>
<feature type="domain" description="DUF4190" evidence="2">
    <location>
        <begin position="45"/>
        <end position="106"/>
    </location>
</feature>
<evidence type="ECO:0000259" key="2">
    <source>
        <dbReference type="Pfam" id="PF13828"/>
    </source>
</evidence>
<dbReference type="AlphaFoldDB" id="A0A5C6EDM7"/>